<dbReference type="InterPro" id="IPR001303">
    <property type="entry name" value="Aldolase_II/adducin_N"/>
</dbReference>
<dbReference type="InterPro" id="IPR036409">
    <property type="entry name" value="Aldolase_II/adducin_N_sf"/>
</dbReference>
<sequence>MLKIVADPDTTPDHMSPEEWQARCDLAACYRLTDMYGWSDLFGTHISLRVPGTDHFLLNPYGMLFEEITASSLIKVDEEGNVLDRSDYPINPAGFTIHSAVHMSAQHMNAVMHTHTRAGNAVACMRDGLLPNNQKALTMLPFVAYHDYESIAVNLEERERIVRDLGDSRVLVLRSHGLMSVGRTVGEAFLWMARMESACSYQMAILSTGQEIQPINEDIQQLVMEQSRAIFERDSFGSSRETEWQAMLRKLERAQGRDWMQ</sequence>
<dbReference type="Pfam" id="PF00596">
    <property type="entry name" value="Aldolase_II"/>
    <property type="match status" value="1"/>
</dbReference>
<protein>
    <submittedName>
        <fullName evidence="3">Ribulose-5-phosphate 4-epimerase/Fuculose-1-phosphate aldolase</fullName>
    </submittedName>
</protein>
<keyword evidence="4" id="KW-1185">Reference proteome</keyword>
<evidence type="ECO:0000256" key="1">
    <source>
        <dbReference type="ARBA" id="ARBA00037961"/>
    </source>
</evidence>
<dbReference type="PANTHER" id="PTHR10672">
    <property type="entry name" value="ADDUCIN"/>
    <property type="match status" value="1"/>
</dbReference>
<evidence type="ECO:0000313" key="3">
    <source>
        <dbReference type="EMBL" id="SEK09066.1"/>
    </source>
</evidence>
<dbReference type="Proteomes" id="UP000182932">
    <property type="component" value="Unassembled WGS sequence"/>
</dbReference>
<dbReference type="SUPFAM" id="SSF53639">
    <property type="entry name" value="AraD/HMP-PK domain-like"/>
    <property type="match status" value="1"/>
</dbReference>
<dbReference type="GeneID" id="80820868"/>
<dbReference type="RefSeq" id="WP_074839811.1">
    <property type="nucleotide sequence ID" value="NZ_FNYY01000028.1"/>
</dbReference>
<dbReference type="Gene3D" id="3.40.225.10">
    <property type="entry name" value="Class II aldolase/adducin N-terminal domain"/>
    <property type="match status" value="1"/>
</dbReference>
<evidence type="ECO:0000259" key="2">
    <source>
        <dbReference type="SMART" id="SM01007"/>
    </source>
</evidence>
<dbReference type="SMART" id="SM01007">
    <property type="entry name" value="Aldolase_II"/>
    <property type="match status" value="1"/>
</dbReference>
<name>A0A975WEW4_9RHOB</name>
<comment type="caution">
    <text evidence="3">The sequence shown here is derived from an EMBL/GenBank/DDBJ whole genome shotgun (WGS) entry which is preliminary data.</text>
</comment>
<dbReference type="EMBL" id="FNYY01000028">
    <property type="protein sequence ID" value="SEK09066.1"/>
    <property type="molecule type" value="Genomic_DNA"/>
</dbReference>
<proteinExistence type="inferred from homology"/>
<dbReference type="PANTHER" id="PTHR10672:SF3">
    <property type="entry name" value="PROTEIN HU-LI TAI SHAO"/>
    <property type="match status" value="1"/>
</dbReference>
<reference evidence="3 4" key="1">
    <citation type="submission" date="2016-10" db="EMBL/GenBank/DDBJ databases">
        <authorList>
            <person name="Varghese N."/>
            <person name="Submissions S."/>
        </authorList>
    </citation>
    <scope>NUCLEOTIDE SEQUENCE [LARGE SCALE GENOMIC DNA]</scope>
    <source>
        <strain evidence="3 4">FF3</strain>
    </source>
</reference>
<dbReference type="NCBIfam" id="NF005451">
    <property type="entry name" value="PRK07044.1"/>
    <property type="match status" value="1"/>
</dbReference>
<dbReference type="AlphaFoldDB" id="A0A975WEW4"/>
<evidence type="ECO:0000313" key="4">
    <source>
        <dbReference type="Proteomes" id="UP000182932"/>
    </source>
</evidence>
<dbReference type="GO" id="GO:0051015">
    <property type="term" value="F:actin filament binding"/>
    <property type="evidence" value="ECO:0007669"/>
    <property type="project" value="TreeGrafter"/>
</dbReference>
<dbReference type="GO" id="GO:0005856">
    <property type="term" value="C:cytoskeleton"/>
    <property type="evidence" value="ECO:0007669"/>
    <property type="project" value="TreeGrafter"/>
</dbReference>
<dbReference type="InterPro" id="IPR051017">
    <property type="entry name" value="Aldolase-II_Adducin_sf"/>
</dbReference>
<gene>
    <name evidence="3" type="ORF">SAMN04487940_12831</name>
</gene>
<comment type="similarity">
    <text evidence="1">Belongs to the aldolase class II family.</text>
</comment>
<feature type="domain" description="Class II aldolase/adducin N-terminal" evidence="2">
    <location>
        <begin position="24"/>
        <end position="203"/>
    </location>
</feature>
<accession>A0A975WEW4</accession>
<organism evidence="3 4">
    <name type="scientific">Marinovum algicola</name>
    <dbReference type="NCBI Taxonomy" id="42444"/>
    <lineage>
        <taxon>Bacteria</taxon>
        <taxon>Pseudomonadati</taxon>
        <taxon>Pseudomonadota</taxon>
        <taxon>Alphaproteobacteria</taxon>
        <taxon>Rhodobacterales</taxon>
        <taxon>Roseobacteraceae</taxon>
        <taxon>Marinovum</taxon>
    </lineage>
</organism>